<accession>A0A803KXE7</accession>
<evidence type="ECO:0000256" key="3">
    <source>
        <dbReference type="SAM" id="MobiDB-lite"/>
    </source>
</evidence>
<feature type="compositionally biased region" description="Polar residues" evidence="3">
    <location>
        <begin position="121"/>
        <end position="131"/>
    </location>
</feature>
<dbReference type="FunFam" id="1.10.10.10:FF:000131">
    <property type="entry name" value="la-related protein 1B isoform X2"/>
    <property type="match status" value="1"/>
</dbReference>
<dbReference type="SMART" id="SM00715">
    <property type="entry name" value="LA"/>
    <property type="match status" value="1"/>
</dbReference>
<feature type="compositionally biased region" description="Polar residues" evidence="3">
    <location>
        <begin position="201"/>
        <end position="222"/>
    </location>
</feature>
<proteinExistence type="predicted"/>
<evidence type="ECO:0000256" key="1">
    <source>
        <dbReference type="ARBA" id="ARBA00022884"/>
    </source>
</evidence>
<feature type="compositionally biased region" description="Polar residues" evidence="3">
    <location>
        <begin position="176"/>
        <end position="193"/>
    </location>
</feature>
<keyword evidence="1 2" id="KW-0694">RNA-binding</keyword>
<sequence length="511" mass="54568">ISPSSTRAVLPPWSGGVRRPESESTGAPKSPVETGERSFSSAPEIPAENSENGGNAGGKRPAWNKKPSNGPVENGGPGPVVMGSSAAWPTLSETKNKAPPKLSSSDSSKSLPDSGSVSSPQVIASESSSLSIAPPVQSLPQSSSASPKPTTSSLSHNSMPNHGRPARQKSMKRDSGGNSQANGGFSHQPSSAVEGSHNHNHNSSKPTSGGASDSSGRDNIQNHGHRDPGSRNASGDHPQPRNSYRRGGGGSHSRGDGSHQNYGGRRDDQDRGNHDWNHQRSFNGRDSTMQPRVSPRGFVRTQPVPPPFVHTPPMRPYMNPMGVELPLYYVPGSVPFVAPAPVYIHAAPDPQLHTKIVNQIDYYFSNENLIKDTFLRKQMDSQGWVNVGLIAGFKKVKELTENVQHILDAVRSSTVIEVQGEKIRKRDDWVRWIIPTTLQDSTASGSQSPNSPTTATLPAQFQNLKVDEKTIDQNHSKAQLDVNAATIFRSSSGDLHSPSKSVKDGASSSGC</sequence>
<dbReference type="Proteomes" id="UP000596660">
    <property type="component" value="Unplaced"/>
</dbReference>
<feature type="region of interest" description="Disordered" evidence="3">
    <location>
        <begin position="490"/>
        <end position="511"/>
    </location>
</feature>
<dbReference type="Pfam" id="PF05383">
    <property type="entry name" value="La"/>
    <property type="match status" value="1"/>
</dbReference>
<feature type="compositionally biased region" description="Polar residues" evidence="3">
    <location>
        <begin position="279"/>
        <end position="291"/>
    </location>
</feature>
<organism evidence="5 6">
    <name type="scientific">Chenopodium quinoa</name>
    <name type="common">Quinoa</name>
    <dbReference type="NCBI Taxonomy" id="63459"/>
    <lineage>
        <taxon>Eukaryota</taxon>
        <taxon>Viridiplantae</taxon>
        <taxon>Streptophyta</taxon>
        <taxon>Embryophyta</taxon>
        <taxon>Tracheophyta</taxon>
        <taxon>Spermatophyta</taxon>
        <taxon>Magnoliopsida</taxon>
        <taxon>eudicotyledons</taxon>
        <taxon>Gunneridae</taxon>
        <taxon>Pentapetalae</taxon>
        <taxon>Caryophyllales</taxon>
        <taxon>Chenopodiaceae</taxon>
        <taxon>Chenopodioideae</taxon>
        <taxon>Atripliceae</taxon>
        <taxon>Chenopodium</taxon>
    </lineage>
</organism>
<keyword evidence="6" id="KW-1185">Reference proteome</keyword>
<reference evidence="5" key="2">
    <citation type="submission" date="2021-03" db="UniProtKB">
        <authorList>
            <consortium name="EnsemblPlants"/>
        </authorList>
    </citation>
    <scope>IDENTIFICATION</scope>
</reference>
<dbReference type="Gene3D" id="1.10.10.10">
    <property type="entry name" value="Winged helix-like DNA-binding domain superfamily/Winged helix DNA-binding domain"/>
    <property type="match status" value="1"/>
</dbReference>
<evidence type="ECO:0000256" key="2">
    <source>
        <dbReference type="PROSITE-ProRule" id="PRU00332"/>
    </source>
</evidence>
<dbReference type="PANTHER" id="PTHR22792">
    <property type="entry name" value="LUPUS LA PROTEIN-RELATED"/>
    <property type="match status" value="1"/>
</dbReference>
<dbReference type="SUPFAM" id="SSF46785">
    <property type="entry name" value="Winged helix' DNA-binding domain"/>
    <property type="match status" value="1"/>
</dbReference>
<feature type="compositionally biased region" description="Low complexity" evidence="3">
    <location>
        <begin position="99"/>
        <end position="120"/>
    </location>
</feature>
<dbReference type="GO" id="GO:0003723">
    <property type="term" value="F:RNA binding"/>
    <property type="evidence" value="ECO:0007669"/>
    <property type="project" value="UniProtKB-UniRule"/>
</dbReference>
<feature type="compositionally biased region" description="Basic and acidic residues" evidence="3">
    <location>
        <begin position="264"/>
        <end position="278"/>
    </location>
</feature>
<dbReference type="GO" id="GO:0005737">
    <property type="term" value="C:cytoplasm"/>
    <property type="evidence" value="ECO:0007669"/>
    <property type="project" value="UniProtKB-ARBA"/>
</dbReference>
<dbReference type="PROSITE" id="PS50961">
    <property type="entry name" value="HTH_LA"/>
    <property type="match status" value="1"/>
</dbReference>
<reference evidence="5" key="1">
    <citation type="journal article" date="2017" name="Nature">
        <title>The genome of Chenopodium quinoa.</title>
        <authorList>
            <person name="Jarvis D.E."/>
            <person name="Ho Y.S."/>
            <person name="Lightfoot D.J."/>
            <person name="Schmoeckel S.M."/>
            <person name="Li B."/>
            <person name="Borm T.J.A."/>
            <person name="Ohyanagi H."/>
            <person name="Mineta K."/>
            <person name="Michell C.T."/>
            <person name="Saber N."/>
            <person name="Kharbatia N.M."/>
            <person name="Rupper R.R."/>
            <person name="Sharp A.R."/>
            <person name="Dally N."/>
            <person name="Boughton B.A."/>
            <person name="Woo Y.H."/>
            <person name="Gao G."/>
            <person name="Schijlen E.G.W.M."/>
            <person name="Guo X."/>
            <person name="Momin A.A."/>
            <person name="Negrao S."/>
            <person name="Al-Babili S."/>
            <person name="Gehring C."/>
            <person name="Roessner U."/>
            <person name="Jung C."/>
            <person name="Murphy K."/>
            <person name="Arold S.T."/>
            <person name="Gojobori T."/>
            <person name="van der Linden C.G."/>
            <person name="van Loo E.N."/>
            <person name="Jellen E.N."/>
            <person name="Maughan P.J."/>
            <person name="Tester M."/>
        </authorList>
    </citation>
    <scope>NUCLEOTIDE SEQUENCE [LARGE SCALE GENOMIC DNA]</scope>
    <source>
        <strain evidence="5">cv. PI 614886</strain>
    </source>
</reference>
<evidence type="ECO:0000313" key="5">
    <source>
        <dbReference type="EnsemblPlants" id="AUR62003706-RA:cds"/>
    </source>
</evidence>
<feature type="region of interest" description="Disordered" evidence="3">
    <location>
        <begin position="1"/>
        <end position="307"/>
    </location>
</feature>
<dbReference type="CDD" id="cd07323">
    <property type="entry name" value="LAM"/>
    <property type="match status" value="1"/>
</dbReference>
<feature type="compositionally biased region" description="Low complexity" evidence="3">
    <location>
        <begin position="142"/>
        <end position="155"/>
    </location>
</feature>
<evidence type="ECO:0000259" key="4">
    <source>
        <dbReference type="PROSITE" id="PS50961"/>
    </source>
</evidence>
<protein>
    <recommendedName>
        <fullName evidence="4">HTH La-type RNA-binding domain-containing protein</fullName>
    </recommendedName>
</protein>
<evidence type="ECO:0000313" key="6">
    <source>
        <dbReference type="Proteomes" id="UP000596660"/>
    </source>
</evidence>
<dbReference type="InterPro" id="IPR036390">
    <property type="entry name" value="WH_DNA-bd_sf"/>
</dbReference>
<dbReference type="EnsemblPlants" id="AUR62003706-RA">
    <property type="protein sequence ID" value="AUR62003706-RA:cds"/>
    <property type="gene ID" value="AUR62003706"/>
</dbReference>
<dbReference type="PANTHER" id="PTHR22792:SF132">
    <property type="entry name" value="LA-RELATED PROTEIN 1"/>
    <property type="match status" value="1"/>
</dbReference>
<feature type="domain" description="HTH La-type RNA-binding" evidence="4">
    <location>
        <begin position="346"/>
        <end position="435"/>
    </location>
</feature>
<dbReference type="Gramene" id="AUR62003706-RA">
    <property type="protein sequence ID" value="AUR62003706-RA:cds"/>
    <property type="gene ID" value="AUR62003706"/>
</dbReference>
<dbReference type="AlphaFoldDB" id="A0A803KXE7"/>
<dbReference type="InterPro" id="IPR045180">
    <property type="entry name" value="La_dom_prot"/>
</dbReference>
<name>A0A803KXE7_CHEQI</name>
<dbReference type="InterPro" id="IPR006630">
    <property type="entry name" value="La_HTH"/>
</dbReference>
<dbReference type="OMA" id="NRNGGPH"/>
<dbReference type="InterPro" id="IPR036388">
    <property type="entry name" value="WH-like_DNA-bd_sf"/>
</dbReference>